<protein>
    <recommendedName>
        <fullName evidence="4">SLH domain-containing protein</fullName>
    </recommendedName>
</protein>
<dbReference type="PANTHER" id="PTHR34512:SF30">
    <property type="entry name" value="OUTER MEMBRANE PROTEIN ASSEMBLY FACTOR BAMB"/>
    <property type="match status" value="1"/>
</dbReference>
<reference evidence="5" key="1">
    <citation type="submission" date="2022-03" db="EMBL/GenBank/DDBJ databases">
        <title>Complete genome sequence of Caldinitratiruptor microaerophilus.</title>
        <authorList>
            <person name="Mukaiyama R."/>
            <person name="Nishiyama T."/>
            <person name="Ueda K."/>
        </authorList>
    </citation>
    <scope>NUCLEOTIDE SEQUENCE</scope>
    <source>
        <strain evidence="5">JCM 16183</strain>
    </source>
</reference>
<dbReference type="Pfam" id="PF00395">
    <property type="entry name" value="SLH"/>
    <property type="match status" value="3"/>
</dbReference>
<dbReference type="Gene3D" id="2.130.10.10">
    <property type="entry name" value="YVTN repeat-like/Quinoprotein amine dehydrogenase"/>
    <property type="match status" value="2"/>
</dbReference>
<dbReference type="InterPro" id="IPR018391">
    <property type="entry name" value="PQQ_b-propeller_rpt"/>
</dbReference>
<dbReference type="EMBL" id="AP025628">
    <property type="protein sequence ID" value="BDG61086.1"/>
    <property type="molecule type" value="Genomic_DNA"/>
</dbReference>
<dbReference type="RefSeq" id="WP_264841765.1">
    <property type="nucleotide sequence ID" value="NZ_AP025628.1"/>
</dbReference>
<dbReference type="InterPro" id="IPR015943">
    <property type="entry name" value="WD40/YVTN_repeat-like_dom_sf"/>
</dbReference>
<evidence type="ECO:0000256" key="1">
    <source>
        <dbReference type="ARBA" id="ARBA00022737"/>
    </source>
</evidence>
<evidence type="ECO:0000259" key="4">
    <source>
        <dbReference type="PROSITE" id="PS51272"/>
    </source>
</evidence>
<accession>A0AA35G8H9</accession>
<dbReference type="InterPro" id="IPR002372">
    <property type="entry name" value="PQQ_rpt_dom"/>
</dbReference>
<evidence type="ECO:0000313" key="6">
    <source>
        <dbReference type="Proteomes" id="UP001163687"/>
    </source>
</evidence>
<dbReference type="InterPro" id="IPR004843">
    <property type="entry name" value="Calcineurin-like_PHP"/>
</dbReference>
<dbReference type="Pfam" id="PF13360">
    <property type="entry name" value="PQQ_2"/>
    <property type="match status" value="2"/>
</dbReference>
<feature type="region of interest" description="Disordered" evidence="2">
    <location>
        <begin position="835"/>
        <end position="861"/>
    </location>
</feature>
<feature type="domain" description="SLH" evidence="4">
    <location>
        <begin position="853"/>
        <end position="920"/>
    </location>
</feature>
<dbReference type="SUPFAM" id="SSF56300">
    <property type="entry name" value="Metallo-dependent phosphatases"/>
    <property type="match status" value="1"/>
</dbReference>
<dbReference type="SUPFAM" id="SSF50998">
    <property type="entry name" value="Quinoprotein alcohol dehydrogenase-like"/>
    <property type="match status" value="2"/>
</dbReference>
<keyword evidence="1" id="KW-0677">Repeat</keyword>
<feature type="region of interest" description="Disordered" evidence="2">
    <location>
        <begin position="692"/>
        <end position="715"/>
    </location>
</feature>
<evidence type="ECO:0000256" key="2">
    <source>
        <dbReference type="SAM" id="MobiDB-lite"/>
    </source>
</evidence>
<keyword evidence="6" id="KW-1185">Reference proteome</keyword>
<dbReference type="Gene3D" id="3.60.21.10">
    <property type="match status" value="1"/>
</dbReference>
<keyword evidence="3" id="KW-0732">Signal</keyword>
<evidence type="ECO:0000256" key="3">
    <source>
        <dbReference type="SAM" id="SignalP"/>
    </source>
</evidence>
<organism evidence="5 6">
    <name type="scientific">Caldinitratiruptor microaerophilus</name>
    <dbReference type="NCBI Taxonomy" id="671077"/>
    <lineage>
        <taxon>Bacteria</taxon>
        <taxon>Bacillati</taxon>
        <taxon>Bacillota</taxon>
        <taxon>Clostridia</taxon>
        <taxon>Eubacteriales</taxon>
        <taxon>Symbiobacteriaceae</taxon>
        <taxon>Caldinitratiruptor</taxon>
    </lineage>
</organism>
<dbReference type="GO" id="GO:0016787">
    <property type="term" value="F:hydrolase activity"/>
    <property type="evidence" value="ECO:0007669"/>
    <property type="project" value="InterPro"/>
</dbReference>
<dbReference type="SMART" id="SM00564">
    <property type="entry name" value="PQQ"/>
    <property type="match status" value="6"/>
</dbReference>
<dbReference type="AlphaFoldDB" id="A0AA35G8H9"/>
<dbReference type="Pfam" id="PF00149">
    <property type="entry name" value="Metallophos"/>
    <property type="match status" value="1"/>
</dbReference>
<dbReference type="InterPro" id="IPR001119">
    <property type="entry name" value="SLH_dom"/>
</dbReference>
<name>A0AA35G8H9_9FIRM</name>
<evidence type="ECO:0000313" key="5">
    <source>
        <dbReference type="EMBL" id="BDG61086.1"/>
    </source>
</evidence>
<dbReference type="PANTHER" id="PTHR34512">
    <property type="entry name" value="CELL SURFACE PROTEIN"/>
    <property type="match status" value="1"/>
</dbReference>
<dbReference type="InterPro" id="IPR029052">
    <property type="entry name" value="Metallo-depent_PP-like"/>
</dbReference>
<feature type="domain" description="SLH" evidence="4">
    <location>
        <begin position="923"/>
        <end position="977"/>
    </location>
</feature>
<dbReference type="PROSITE" id="PS51272">
    <property type="entry name" value="SLH"/>
    <property type="match status" value="3"/>
</dbReference>
<dbReference type="InterPro" id="IPR011047">
    <property type="entry name" value="Quinoprotein_ADH-like_sf"/>
</dbReference>
<feature type="signal peptide" evidence="3">
    <location>
        <begin position="1"/>
        <end position="37"/>
    </location>
</feature>
<gene>
    <name evidence="5" type="ORF">caldi_21760</name>
</gene>
<sequence>MSYIARTARPGTLARVLARVLAAALISAATLRGVARAEEGSPSPPPPPPPPELRVVHLTDTHWVAGGANEGTRAVLAEVAALAPTPDLVIHGGDVTEMGRPQEYREFLTAVAPLGIPLEAVPGNHDARWLDAGKRGFREAFGQPYRSFDRGGVHFVLLDSTVEAETHGHFDPSLLEWLEEDLRRVGPDRPVVVFFHHPVAYTPLSFTDSDDELLSVLARYNVRAVLTGHGHLHMAWERNGIPFFMTRAADERGYKVLDFAGGILRVYDGEAGAPLRLAAHIPLRRPQEAGRLRLGRLDLVGGRLRFSVEARGLAPDAQIGYRVDLQPWQPLTGQAGRLAAEVDLTGLLPGLHRLRVWAAPAGAALPGAAATAAQWEARDLGPSWSDFADFETAAPQKPEGPEQPGVLWRQVTPAGIQAAPAVDTGAVYVADRSGRVAAVDPATGRVRWQFQARGGVVGSPLLDTGRVLVGDLAGNLYALDAATGRTVWRRELGAPVLAEPLAAAGLLFVGDADGVLHALDPATGRERWQYRAGGLIRARATYAAGRVYVGAWDRTVHAVDAFTGEPVWTRELPGSTYYSPANTPFLYYRGRLFVTRSMPPGEAGLYALDARDGRVLWSAPGGYGYSTPVLHGGLVAAATGDGTVRAFDPMTGAVRWETRTGLTTFDGALTSFGGSLVLAGLSGQVAAVVPPPPTVPGADAPTAPGQEAPARPPAGVPPQGTVAWRFAAGPGYLFARPAAGGDRVYLASLSGLLVAVRAPAAASLPLTTGSPGLQARVAPAPGFPDVVTHWARDSVALARAMGLATGRPDGGFHPDGPLTRAEMAALVVRYLGLAPATSPPGPGTGPAPQPSPEAPPHLADIEGHWGAPYIRALEAEGLVGGIPGPDGKRLFQPDRPVTRAEMATLLARVVARTAPSRGFDSRLRDLGGHWAAEPVRSLEELRIVSGTRRPDGTFAFEPDRPVTRAEAAVLLVRLALP</sequence>
<feature type="domain" description="SLH" evidence="4">
    <location>
        <begin position="778"/>
        <end position="841"/>
    </location>
</feature>
<feature type="compositionally biased region" description="Pro residues" evidence="2">
    <location>
        <begin position="837"/>
        <end position="855"/>
    </location>
</feature>
<dbReference type="KEGG" id="cmic:caldi_21760"/>
<proteinExistence type="predicted"/>
<dbReference type="Proteomes" id="UP001163687">
    <property type="component" value="Chromosome"/>
</dbReference>
<feature type="chain" id="PRO_5041422991" description="SLH domain-containing protein" evidence="3">
    <location>
        <begin position="38"/>
        <end position="977"/>
    </location>
</feature>
<feature type="compositionally biased region" description="Low complexity" evidence="2">
    <location>
        <begin position="696"/>
        <end position="705"/>
    </location>
</feature>